<feature type="transmembrane region" description="Helical" evidence="9">
    <location>
        <begin position="424"/>
        <end position="446"/>
    </location>
</feature>
<dbReference type="Pfam" id="PF02355">
    <property type="entry name" value="SecD_SecF_C"/>
    <property type="match status" value="1"/>
</dbReference>
<dbReference type="NCBIfam" id="TIGR00916">
    <property type="entry name" value="2A0604s01"/>
    <property type="match status" value="1"/>
</dbReference>
<dbReference type="Pfam" id="PF22599">
    <property type="entry name" value="SecDF_P1_head"/>
    <property type="match status" value="1"/>
</dbReference>
<dbReference type="SUPFAM" id="SSF82866">
    <property type="entry name" value="Multidrug efflux transporter AcrB transmembrane domain"/>
    <property type="match status" value="1"/>
</dbReference>
<evidence type="ECO:0000313" key="15">
    <source>
        <dbReference type="Proteomes" id="UP001172708"/>
    </source>
</evidence>
<evidence type="ECO:0000256" key="10">
    <source>
        <dbReference type="SAM" id="MobiDB-lite"/>
    </source>
</evidence>
<dbReference type="InterPro" id="IPR055344">
    <property type="entry name" value="SecD_SecF_C_bact"/>
</dbReference>
<keyword evidence="15" id="KW-1185">Reference proteome</keyword>
<keyword evidence="2 9" id="KW-0813">Transport</keyword>
<comment type="subcellular location">
    <subcellularLocation>
        <location evidence="1 9">Cell membrane</location>
        <topology evidence="1 9">Multi-pass membrane protein</topology>
    </subcellularLocation>
</comment>
<comment type="caution">
    <text evidence="14">The sequence shown here is derived from an EMBL/GenBank/DDBJ whole genome shotgun (WGS) entry which is preliminary data.</text>
</comment>
<dbReference type="Pfam" id="PF21760">
    <property type="entry name" value="SecD_1st"/>
    <property type="match status" value="1"/>
</dbReference>
<dbReference type="InterPro" id="IPR048634">
    <property type="entry name" value="SecD_SecF_C"/>
</dbReference>
<keyword evidence="5 9" id="KW-0653">Protein transport</keyword>
<feature type="region of interest" description="Disordered" evidence="10">
    <location>
        <begin position="605"/>
        <end position="637"/>
    </location>
</feature>
<organism evidence="14 15">
    <name type="scientific">Demequina muriae</name>
    <dbReference type="NCBI Taxonomy" id="3051664"/>
    <lineage>
        <taxon>Bacteria</taxon>
        <taxon>Bacillati</taxon>
        <taxon>Actinomycetota</taxon>
        <taxon>Actinomycetes</taxon>
        <taxon>Micrococcales</taxon>
        <taxon>Demequinaceae</taxon>
        <taxon>Demequina</taxon>
    </lineage>
</organism>
<dbReference type="InterPro" id="IPR005791">
    <property type="entry name" value="SecD"/>
</dbReference>
<comment type="function">
    <text evidence="9">Part of the Sec protein translocase complex. Interacts with the SecYEG preprotein conducting channel. SecDF uses the proton motive force (PMF) to complete protein translocation after the ATP-dependent function of SecA.</text>
</comment>
<evidence type="ECO:0000256" key="5">
    <source>
        <dbReference type="ARBA" id="ARBA00022927"/>
    </source>
</evidence>
<feature type="compositionally biased region" description="Low complexity" evidence="10">
    <location>
        <begin position="151"/>
        <end position="212"/>
    </location>
</feature>
<feature type="compositionally biased region" description="Polar residues" evidence="10">
    <location>
        <begin position="282"/>
        <end position="295"/>
    </location>
</feature>
<keyword evidence="3 9" id="KW-1003">Cell membrane</keyword>
<dbReference type="InterPro" id="IPR048631">
    <property type="entry name" value="SecD_1st"/>
</dbReference>
<dbReference type="PANTHER" id="PTHR30081:SF1">
    <property type="entry name" value="PROTEIN TRANSLOCASE SUBUNIT SECD"/>
    <property type="match status" value="1"/>
</dbReference>
<dbReference type="PANTHER" id="PTHR30081">
    <property type="entry name" value="PROTEIN-EXPORT MEMBRANE PROTEIN SEC"/>
    <property type="match status" value="1"/>
</dbReference>
<dbReference type="InterPro" id="IPR001036">
    <property type="entry name" value="Acrflvin-R"/>
</dbReference>
<evidence type="ECO:0000256" key="6">
    <source>
        <dbReference type="ARBA" id="ARBA00022989"/>
    </source>
</evidence>
<dbReference type="PRINTS" id="PR00702">
    <property type="entry name" value="ACRIFLAVINRP"/>
</dbReference>
<evidence type="ECO:0000256" key="1">
    <source>
        <dbReference type="ARBA" id="ARBA00004651"/>
    </source>
</evidence>
<dbReference type="HAMAP" id="MF_01463_B">
    <property type="entry name" value="SecD_B"/>
    <property type="match status" value="1"/>
</dbReference>
<evidence type="ECO:0000256" key="7">
    <source>
        <dbReference type="ARBA" id="ARBA00023010"/>
    </source>
</evidence>
<dbReference type="EMBL" id="JAUHQA010000001">
    <property type="protein sequence ID" value="MDN4481654.1"/>
    <property type="molecule type" value="Genomic_DNA"/>
</dbReference>
<evidence type="ECO:0000256" key="8">
    <source>
        <dbReference type="ARBA" id="ARBA00023136"/>
    </source>
</evidence>
<feature type="transmembrane region" description="Helical" evidence="9">
    <location>
        <begin position="452"/>
        <end position="475"/>
    </location>
</feature>
<dbReference type="InterPro" id="IPR054384">
    <property type="entry name" value="SecDF_P1_head"/>
</dbReference>
<keyword evidence="6 9" id="KW-1133">Transmembrane helix</keyword>
<evidence type="ECO:0000256" key="4">
    <source>
        <dbReference type="ARBA" id="ARBA00022692"/>
    </source>
</evidence>
<feature type="transmembrane region" description="Helical" evidence="9">
    <location>
        <begin position="503"/>
        <end position="522"/>
    </location>
</feature>
<dbReference type="InterPro" id="IPR022813">
    <property type="entry name" value="SecD/SecF_arch_bac"/>
</dbReference>
<evidence type="ECO:0000256" key="2">
    <source>
        <dbReference type="ARBA" id="ARBA00022448"/>
    </source>
</evidence>
<keyword evidence="7 9" id="KW-0811">Translocation</keyword>
<gene>
    <name evidence="9 14" type="primary">secD</name>
    <name evidence="14" type="ORF">QQX02_12055</name>
</gene>
<dbReference type="Gene3D" id="3.30.1360.200">
    <property type="match status" value="1"/>
</dbReference>
<keyword evidence="8 9" id="KW-0472">Membrane</keyword>
<reference evidence="14" key="1">
    <citation type="submission" date="2023-06" db="EMBL/GenBank/DDBJ databases">
        <title>Egi l300058.</title>
        <authorList>
            <person name="Gao L."/>
            <person name="Fang B.-Z."/>
            <person name="Li W.-J."/>
        </authorList>
    </citation>
    <scope>NUCLEOTIDE SEQUENCE</scope>
    <source>
        <strain evidence="14">EGI L300058</strain>
    </source>
</reference>
<evidence type="ECO:0000256" key="9">
    <source>
        <dbReference type="HAMAP-Rule" id="MF_01463"/>
    </source>
</evidence>
<feature type="transmembrane region" description="Helical" evidence="9">
    <location>
        <begin position="400"/>
        <end position="417"/>
    </location>
</feature>
<evidence type="ECO:0000313" key="14">
    <source>
        <dbReference type="EMBL" id="MDN4481654.1"/>
    </source>
</evidence>
<feature type="transmembrane region" description="Helical" evidence="9">
    <location>
        <begin position="528"/>
        <end position="555"/>
    </location>
</feature>
<dbReference type="NCBIfam" id="TIGR01129">
    <property type="entry name" value="secD"/>
    <property type="match status" value="1"/>
</dbReference>
<feature type="domain" description="SecDF P1 head subdomain" evidence="13">
    <location>
        <begin position="273"/>
        <end position="377"/>
    </location>
</feature>
<evidence type="ECO:0000256" key="3">
    <source>
        <dbReference type="ARBA" id="ARBA00022475"/>
    </source>
</evidence>
<name>A0ABT8GK86_9MICO</name>
<evidence type="ECO:0000259" key="12">
    <source>
        <dbReference type="Pfam" id="PF21760"/>
    </source>
</evidence>
<comment type="similarity">
    <text evidence="9">Belongs to the SecD/SecF family. SecD subfamily.</text>
</comment>
<dbReference type="Proteomes" id="UP001172708">
    <property type="component" value="Unassembled WGS sequence"/>
</dbReference>
<feature type="region of interest" description="Disordered" evidence="10">
    <location>
        <begin position="278"/>
        <end position="297"/>
    </location>
</feature>
<comment type="subunit">
    <text evidence="9">Forms a complex with SecF. Part of the essential Sec protein translocation apparatus which comprises SecA, SecYEG and auxiliary proteins SecDF. Other proteins may also be involved.</text>
</comment>
<evidence type="ECO:0000259" key="11">
    <source>
        <dbReference type="Pfam" id="PF02355"/>
    </source>
</evidence>
<sequence length="637" mass="66641">MSKVTKSARKSLIWLGAIVVAIFGLLSAGVLSGNASWTPGLALDLAGGRQIILTPVLEEGSSQEIEQTDLEQAVEVIRARVDGSGVAEAEITTQGSNIVVALPGNPPQSTIDLVSQAAQLQFRPVLVVGDPGVSTPIPDPSADPSAEPTTEPSADATAGASAEPSAEPSPSASEAANVITGTETVTETGASATPAPEATAEPTAAPTTAPGDEAAEPEDPSSFAWLDETLLEEFESLNCLDPENLGGRSMGDPDVGYAACAEFGLAKLAMGPVEIEGDDLETATSGPETSQTGTLTGRYEVRLQFDNEGATKFGDVTTRLLNLEEPRNQFAIVLDGVVISYPVVNNRITNGEASITGDFTQEQAEQLANQLRFGALPLSLEVQSNQQISATLGADQLEKGLIAGMIGLFLVFLYSLFQYRALGLVTIASLVIVGATTFGVISLLSWGLGYRLSLAGVAGLIIAIGVTADSFIVYFERIRDELREGRSLQSAVDHAWRRARRTILASDAVSLLAAVTLYALAVGGVRGFAFTLGLTTLLDVLVVFLFTHPLMVLLARTKFFSEGHRWSGLDPRQLGRETLYKGRGRVRTGAAAPVSADGLTLAERKAAARRGEAATPDAPASNAVQSPLGTEPKGDSR</sequence>
<evidence type="ECO:0000259" key="13">
    <source>
        <dbReference type="Pfam" id="PF22599"/>
    </source>
</evidence>
<dbReference type="Gene3D" id="3.30.70.3220">
    <property type="match status" value="1"/>
</dbReference>
<feature type="domain" description="Protein translocase subunit SecDF P1" evidence="12">
    <location>
        <begin position="70"/>
        <end position="125"/>
    </location>
</feature>
<keyword evidence="4 9" id="KW-0812">Transmembrane</keyword>
<feature type="transmembrane region" description="Helical" evidence="9">
    <location>
        <begin position="12"/>
        <end position="31"/>
    </location>
</feature>
<feature type="region of interest" description="Disordered" evidence="10">
    <location>
        <begin position="131"/>
        <end position="219"/>
    </location>
</feature>
<protein>
    <recommendedName>
        <fullName evidence="9">Protein translocase subunit SecD</fullName>
    </recommendedName>
</protein>
<proteinExistence type="inferred from homology"/>
<feature type="domain" description="Protein export membrane protein SecD/SecF C-terminal" evidence="11">
    <location>
        <begin position="379"/>
        <end position="555"/>
    </location>
</feature>
<accession>A0ABT8GK86</accession>